<evidence type="ECO:0000313" key="2">
    <source>
        <dbReference type="EMBL" id="KAI7751566.1"/>
    </source>
</evidence>
<proteinExistence type="predicted"/>
<keyword evidence="3" id="KW-1185">Reference proteome</keyword>
<organism evidence="2 3">
    <name type="scientific">Ambrosia artemisiifolia</name>
    <name type="common">Common ragweed</name>
    <dbReference type="NCBI Taxonomy" id="4212"/>
    <lineage>
        <taxon>Eukaryota</taxon>
        <taxon>Viridiplantae</taxon>
        <taxon>Streptophyta</taxon>
        <taxon>Embryophyta</taxon>
        <taxon>Tracheophyta</taxon>
        <taxon>Spermatophyta</taxon>
        <taxon>Magnoliopsida</taxon>
        <taxon>eudicotyledons</taxon>
        <taxon>Gunneridae</taxon>
        <taxon>Pentapetalae</taxon>
        <taxon>asterids</taxon>
        <taxon>campanulids</taxon>
        <taxon>Asterales</taxon>
        <taxon>Asteraceae</taxon>
        <taxon>Asteroideae</taxon>
        <taxon>Heliantheae alliance</taxon>
        <taxon>Heliantheae</taxon>
        <taxon>Ambrosia</taxon>
    </lineage>
</organism>
<sequence>MEKGSASKSSVTKKSPNATSSPLYHAYLVAVKHFIINLIPGNIPVHLSHYPG</sequence>
<evidence type="ECO:0000256" key="1">
    <source>
        <dbReference type="SAM" id="MobiDB-lite"/>
    </source>
</evidence>
<protein>
    <submittedName>
        <fullName evidence="2">Uncharacterized protein</fullName>
    </submittedName>
</protein>
<evidence type="ECO:0000313" key="3">
    <source>
        <dbReference type="Proteomes" id="UP001206925"/>
    </source>
</evidence>
<gene>
    <name evidence="2" type="ORF">M8C21_021450</name>
</gene>
<dbReference type="Proteomes" id="UP001206925">
    <property type="component" value="Unassembled WGS sequence"/>
</dbReference>
<dbReference type="EMBL" id="JAMZMK010005874">
    <property type="protein sequence ID" value="KAI7751566.1"/>
    <property type="molecule type" value="Genomic_DNA"/>
</dbReference>
<name>A0AAD5D3V2_AMBAR</name>
<accession>A0AAD5D3V2</accession>
<comment type="caution">
    <text evidence="2">The sequence shown here is derived from an EMBL/GenBank/DDBJ whole genome shotgun (WGS) entry which is preliminary data.</text>
</comment>
<feature type="region of interest" description="Disordered" evidence="1">
    <location>
        <begin position="1"/>
        <end position="20"/>
    </location>
</feature>
<dbReference type="AlphaFoldDB" id="A0AAD5D3V2"/>
<reference evidence="2" key="1">
    <citation type="submission" date="2022-06" db="EMBL/GenBank/DDBJ databases">
        <title>Uncovering the hologenomic basis of an extraordinary plant invasion.</title>
        <authorList>
            <person name="Bieker V.C."/>
            <person name="Martin M.D."/>
            <person name="Gilbert T."/>
            <person name="Hodgins K."/>
            <person name="Battlay P."/>
            <person name="Petersen B."/>
            <person name="Wilson J."/>
        </authorList>
    </citation>
    <scope>NUCLEOTIDE SEQUENCE</scope>
    <source>
        <strain evidence="2">AA19_3_7</strain>
        <tissue evidence="2">Leaf</tissue>
    </source>
</reference>